<dbReference type="NCBIfam" id="NF005559">
    <property type="entry name" value="PRK07231.1"/>
    <property type="match status" value="1"/>
</dbReference>
<dbReference type="PRINTS" id="PR00080">
    <property type="entry name" value="SDRFAMILY"/>
</dbReference>
<dbReference type="EMBL" id="JAZHBM010000003">
    <property type="protein sequence ID" value="MEF3083552.1"/>
    <property type="molecule type" value="Genomic_DNA"/>
</dbReference>
<gene>
    <name evidence="3" type="ORF">V3391_15155</name>
</gene>
<dbReference type="PANTHER" id="PTHR24321">
    <property type="entry name" value="DEHYDROGENASES, SHORT CHAIN"/>
    <property type="match status" value="1"/>
</dbReference>
<dbReference type="Proteomes" id="UP001358324">
    <property type="component" value="Unassembled WGS sequence"/>
</dbReference>
<sequence length="255" mass="26114">MSRHQLLQGKTAIVTGAASGLGHAIAALFHDQGARVIVADLNGEAAEAVAATLGGDAHAVQADVASEASIRALVDATVSRFGAIDVLVNCAGVPQVYTAIEDLDERHWDRILGVNAKSIFLACKHVVPHMKQAGGGTIVNIGSIVGVRPKPGQNAYCASKAATIALSQSLALELASSHIRVNVINPGAAETPMLGGFLDPAKTSLEDAKKLFAGNIPMGSLIQPDDIAEAALYLASSLSKQVTGLVMNVDGGRGV</sequence>
<dbReference type="InterPro" id="IPR002347">
    <property type="entry name" value="SDR_fam"/>
</dbReference>
<dbReference type="InterPro" id="IPR036291">
    <property type="entry name" value="NAD(P)-bd_dom_sf"/>
</dbReference>
<dbReference type="PANTHER" id="PTHR24321:SF8">
    <property type="entry name" value="ESTRADIOL 17-BETA-DEHYDROGENASE 8-RELATED"/>
    <property type="match status" value="1"/>
</dbReference>
<reference evidence="3 4" key="1">
    <citation type="submission" date="2024-01" db="EMBL/GenBank/DDBJ databases">
        <title>Novel species of the genus Luteimonas isolated from rivers.</title>
        <authorList>
            <person name="Lu H."/>
        </authorList>
    </citation>
    <scope>NUCLEOTIDE SEQUENCE [LARGE SCALE GENOMIC DNA]</scope>
    <source>
        <strain evidence="3 4">SMYT11W</strain>
    </source>
</reference>
<dbReference type="PRINTS" id="PR00081">
    <property type="entry name" value="GDHRDH"/>
</dbReference>
<dbReference type="RefSeq" id="WP_332079268.1">
    <property type="nucleotide sequence ID" value="NZ_JAZHBM010000003.1"/>
</dbReference>
<evidence type="ECO:0000313" key="3">
    <source>
        <dbReference type="EMBL" id="MEF3083552.1"/>
    </source>
</evidence>
<protein>
    <submittedName>
        <fullName evidence="3">SDR family oxidoreductase</fullName>
    </submittedName>
</protein>
<dbReference type="PROSITE" id="PS00061">
    <property type="entry name" value="ADH_SHORT"/>
    <property type="match status" value="1"/>
</dbReference>
<dbReference type="Pfam" id="PF13561">
    <property type="entry name" value="adh_short_C2"/>
    <property type="match status" value="1"/>
</dbReference>
<dbReference type="SUPFAM" id="SSF51735">
    <property type="entry name" value="NAD(P)-binding Rossmann-fold domains"/>
    <property type="match status" value="1"/>
</dbReference>
<dbReference type="Gene3D" id="3.40.50.720">
    <property type="entry name" value="NAD(P)-binding Rossmann-like Domain"/>
    <property type="match status" value="1"/>
</dbReference>
<accession>A0ABU7WHU1</accession>
<dbReference type="InterPro" id="IPR020904">
    <property type="entry name" value="Sc_DH/Rdtase_CS"/>
</dbReference>
<comment type="caution">
    <text evidence="3">The sequence shown here is derived from an EMBL/GenBank/DDBJ whole genome shotgun (WGS) entry which is preliminary data.</text>
</comment>
<keyword evidence="2" id="KW-0560">Oxidoreductase</keyword>
<organism evidence="3 4">
    <name type="scientific">Luteimonas flava</name>
    <dbReference type="NCBI Taxonomy" id="3115822"/>
    <lineage>
        <taxon>Bacteria</taxon>
        <taxon>Pseudomonadati</taxon>
        <taxon>Pseudomonadota</taxon>
        <taxon>Gammaproteobacteria</taxon>
        <taxon>Lysobacterales</taxon>
        <taxon>Lysobacteraceae</taxon>
        <taxon>Luteimonas</taxon>
    </lineage>
</organism>
<keyword evidence="4" id="KW-1185">Reference proteome</keyword>
<name>A0ABU7WHU1_9GAMM</name>
<proteinExistence type="inferred from homology"/>
<evidence type="ECO:0000256" key="1">
    <source>
        <dbReference type="ARBA" id="ARBA00006484"/>
    </source>
</evidence>
<evidence type="ECO:0000256" key="2">
    <source>
        <dbReference type="ARBA" id="ARBA00023002"/>
    </source>
</evidence>
<evidence type="ECO:0000313" key="4">
    <source>
        <dbReference type="Proteomes" id="UP001358324"/>
    </source>
</evidence>
<comment type="similarity">
    <text evidence="1">Belongs to the short-chain dehydrogenases/reductases (SDR) family.</text>
</comment>